<dbReference type="AlphaFoldDB" id="A0A5B0QR85"/>
<dbReference type="EMBL" id="VSWC01000014">
    <property type="protein sequence ID" value="KAA1115403.1"/>
    <property type="molecule type" value="Genomic_DNA"/>
</dbReference>
<dbReference type="EMBL" id="VDEP01000212">
    <property type="protein sequence ID" value="KAA1123037.1"/>
    <property type="molecule type" value="Genomic_DNA"/>
</dbReference>
<evidence type="ECO:0000313" key="2">
    <source>
        <dbReference type="EMBL" id="KAA1115403.1"/>
    </source>
</evidence>
<gene>
    <name evidence="2" type="ORF">PGT21_036091</name>
    <name evidence="3" type="ORF">PGTUg99_011838</name>
</gene>
<evidence type="ECO:0000313" key="5">
    <source>
        <dbReference type="Proteomes" id="UP000325313"/>
    </source>
</evidence>
<sequence>MGKPSLASGHKLYVPAKGNPPRQDRGIDHIAPVADPRGPSRTSDTVAPQWFLFTVVPCTVILAP</sequence>
<evidence type="ECO:0000313" key="4">
    <source>
        <dbReference type="Proteomes" id="UP000324748"/>
    </source>
</evidence>
<dbReference type="Proteomes" id="UP000325313">
    <property type="component" value="Unassembled WGS sequence"/>
</dbReference>
<name>A0A5B0QR85_PUCGR</name>
<feature type="region of interest" description="Disordered" evidence="1">
    <location>
        <begin position="1"/>
        <end position="44"/>
    </location>
</feature>
<dbReference type="Proteomes" id="UP000324748">
    <property type="component" value="Unassembled WGS sequence"/>
</dbReference>
<comment type="caution">
    <text evidence="2">The sequence shown here is derived from an EMBL/GenBank/DDBJ whole genome shotgun (WGS) entry which is preliminary data.</text>
</comment>
<accession>A0A5B0QR85</accession>
<evidence type="ECO:0000313" key="3">
    <source>
        <dbReference type="EMBL" id="KAA1123037.1"/>
    </source>
</evidence>
<evidence type="ECO:0000256" key="1">
    <source>
        <dbReference type="SAM" id="MobiDB-lite"/>
    </source>
</evidence>
<proteinExistence type="predicted"/>
<protein>
    <submittedName>
        <fullName evidence="2">Uncharacterized protein</fullName>
    </submittedName>
</protein>
<reference evidence="4 5" key="1">
    <citation type="submission" date="2019-05" db="EMBL/GenBank/DDBJ databases">
        <title>Emergence of the Ug99 lineage of the wheat stem rust pathogen through somatic hybridization.</title>
        <authorList>
            <person name="Li F."/>
            <person name="Upadhyaya N.M."/>
            <person name="Sperschneider J."/>
            <person name="Matny O."/>
            <person name="Nguyen-Phuc H."/>
            <person name="Mago R."/>
            <person name="Raley C."/>
            <person name="Miller M.E."/>
            <person name="Silverstein K.A.T."/>
            <person name="Henningsen E."/>
            <person name="Hirsch C.D."/>
            <person name="Visser B."/>
            <person name="Pretorius Z.A."/>
            <person name="Steffenson B.J."/>
            <person name="Schwessinger B."/>
            <person name="Dodds P.N."/>
            <person name="Figueroa M."/>
        </authorList>
    </citation>
    <scope>NUCLEOTIDE SEQUENCE [LARGE SCALE GENOMIC DNA]</scope>
    <source>
        <strain evidence="2">21-0</strain>
        <strain evidence="3 5">Ug99</strain>
    </source>
</reference>
<keyword evidence="4" id="KW-1185">Reference proteome</keyword>
<organism evidence="2 4">
    <name type="scientific">Puccinia graminis f. sp. tritici</name>
    <dbReference type="NCBI Taxonomy" id="56615"/>
    <lineage>
        <taxon>Eukaryota</taxon>
        <taxon>Fungi</taxon>
        <taxon>Dikarya</taxon>
        <taxon>Basidiomycota</taxon>
        <taxon>Pucciniomycotina</taxon>
        <taxon>Pucciniomycetes</taxon>
        <taxon>Pucciniales</taxon>
        <taxon>Pucciniaceae</taxon>
        <taxon>Puccinia</taxon>
    </lineage>
</organism>